<dbReference type="PRINTS" id="PR00081">
    <property type="entry name" value="GDHRDH"/>
</dbReference>
<dbReference type="PANTHER" id="PTHR43544">
    <property type="entry name" value="SHORT-CHAIN DEHYDROGENASE/REDUCTASE"/>
    <property type="match status" value="1"/>
</dbReference>
<gene>
    <name evidence="1" type="ORF">EJC49_08600</name>
</gene>
<evidence type="ECO:0000313" key="1">
    <source>
        <dbReference type="EMBL" id="RST86848.1"/>
    </source>
</evidence>
<dbReference type="Proteomes" id="UP000278398">
    <property type="component" value="Unassembled WGS sequence"/>
</dbReference>
<dbReference type="SUPFAM" id="SSF51735">
    <property type="entry name" value="NAD(P)-binding Rossmann-fold domains"/>
    <property type="match status" value="1"/>
</dbReference>
<dbReference type="Pfam" id="PF00106">
    <property type="entry name" value="adh_short"/>
    <property type="match status" value="1"/>
</dbReference>
<proteinExistence type="predicted"/>
<evidence type="ECO:0000313" key="2">
    <source>
        <dbReference type="Proteomes" id="UP000278398"/>
    </source>
</evidence>
<organism evidence="1 2">
    <name type="scientific">Aquibium carbonis</name>
    <dbReference type="NCBI Taxonomy" id="2495581"/>
    <lineage>
        <taxon>Bacteria</taxon>
        <taxon>Pseudomonadati</taxon>
        <taxon>Pseudomonadota</taxon>
        <taxon>Alphaproteobacteria</taxon>
        <taxon>Hyphomicrobiales</taxon>
        <taxon>Phyllobacteriaceae</taxon>
        <taxon>Aquibium</taxon>
    </lineage>
</organism>
<protein>
    <submittedName>
        <fullName evidence="1">SDR family NAD(P)-dependent oxidoreductase</fullName>
    </submittedName>
</protein>
<dbReference type="EMBL" id="RWKW01000031">
    <property type="protein sequence ID" value="RST86848.1"/>
    <property type="molecule type" value="Genomic_DNA"/>
</dbReference>
<accession>A0A429YZS8</accession>
<dbReference type="PANTHER" id="PTHR43544:SF12">
    <property type="entry name" value="NAD(P)-BINDING ROSSMANN-FOLD SUPERFAMILY PROTEIN"/>
    <property type="match status" value="1"/>
</dbReference>
<dbReference type="InterPro" id="IPR036291">
    <property type="entry name" value="NAD(P)-bd_dom_sf"/>
</dbReference>
<sequence length="267" mass="27579">MLAARREVTHVETPGRVWPGPPLARAAGNLAVTGGAGFPRGGVAMVVGADGGIGSALTRAIQASGGFDRVLGLSRRSQPSLDLEDERSIEAAARLAASLGDIRLCIVATGVLHSEAMRPEKALREIDPAALAKSFAVNATGPALVMKHVLPMLPREGRSVFAVLSAKVGSIGDNRLGGWYAYRASKAALNQFVRTAAIELARRKPEALCVAIHPGTVDTGLSSPFARSGLAIAGPDTAATAILACLEGLSPGESGGFFDRSGERLPW</sequence>
<dbReference type="Gene3D" id="3.40.50.720">
    <property type="entry name" value="NAD(P)-binding Rossmann-like Domain"/>
    <property type="match status" value="1"/>
</dbReference>
<reference evidence="1 2" key="1">
    <citation type="submission" date="2018-12" db="EMBL/GenBank/DDBJ databases">
        <title>Mesorhizobium carbonis sp. nov., isolated from coal mine water.</title>
        <authorList>
            <person name="Xin W."/>
            <person name="Xu Z."/>
            <person name="Xiang F."/>
            <person name="Zhang J."/>
            <person name="Xi L."/>
            <person name="Liu J."/>
        </authorList>
    </citation>
    <scope>NUCLEOTIDE SEQUENCE [LARGE SCALE GENOMIC DNA]</scope>
    <source>
        <strain evidence="1 2">B2.3</strain>
    </source>
</reference>
<dbReference type="OrthoDB" id="9785826at2"/>
<keyword evidence="2" id="KW-1185">Reference proteome</keyword>
<dbReference type="GO" id="GO:0005737">
    <property type="term" value="C:cytoplasm"/>
    <property type="evidence" value="ECO:0007669"/>
    <property type="project" value="TreeGrafter"/>
</dbReference>
<name>A0A429YZS8_9HYPH</name>
<comment type="caution">
    <text evidence="1">The sequence shown here is derived from an EMBL/GenBank/DDBJ whole genome shotgun (WGS) entry which is preliminary data.</text>
</comment>
<dbReference type="InterPro" id="IPR002347">
    <property type="entry name" value="SDR_fam"/>
</dbReference>
<dbReference type="AlphaFoldDB" id="A0A429YZS8"/>
<dbReference type="InterPro" id="IPR051468">
    <property type="entry name" value="Fungal_SecMetab_SDRs"/>
</dbReference>
<dbReference type="GO" id="GO:0016491">
    <property type="term" value="F:oxidoreductase activity"/>
    <property type="evidence" value="ECO:0007669"/>
    <property type="project" value="TreeGrafter"/>
</dbReference>